<keyword evidence="1" id="KW-0479">Metal-binding</keyword>
<organism evidence="4 5">
    <name type="scientific">Mortierella hygrophila</name>
    <dbReference type="NCBI Taxonomy" id="979708"/>
    <lineage>
        <taxon>Eukaryota</taxon>
        <taxon>Fungi</taxon>
        <taxon>Fungi incertae sedis</taxon>
        <taxon>Mucoromycota</taxon>
        <taxon>Mortierellomycotina</taxon>
        <taxon>Mortierellomycetes</taxon>
        <taxon>Mortierellales</taxon>
        <taxon>Mortierellaceae</taxon>
        <taxon>Mortierella</taxon>
    </lineage>
</organism>
<dbReference type="InterPro" id="IPR050158">
    <property type="entry name" value="Ubiquitin_ubiquitin-like"/>
</dbReference>
<dbReference type="CDD" id="cd17039">
    <property type="entry name" value="Ubl_ubiquitin_like"/>
    <property type="match status" value="1"/>
</dbReference>
<dbReference type="InterPro" id="IPR019956">
    <property type="entry name" value="Ubiquitin_dom"/>
</dbReference>
<evidence type="ECO:0000259" key="2">
    <source>
        <dbReference type="PROSITE" id="PS50053"/>
    </source>
</evidence>
<feature type="domain" description="RING-type" evidence="3">
    <location>
        <begin position="308"/>
        <end position="343"/>
    </location>
</feature>
<evidence type="ECO:0000313" key="5">
    <source>
        <dbReference type="Proteomes" id="UP000723463"/>
    </source>
</evidence>
<dbReference type="GO" id="GO:0008270">
    <property type="term" value="F:zinc ion binding"/>
    <property type="evidence" value="ECO:0007669"/>
    <property type="project" value="UniProtKB-KW"/>
</dbReference>
<dbReference type="Proteomes" id="UP000723463">
    <property type="component" value="Unassembled WGS sequence"/>
</dbReference>
<dbReference type="PROSITE" id="PS50089">
    <property type="entry name" value="ZF_RING_2"/>
    <property type="match status" value="1"/>
</dbReference>
<accession>A0A9P6EZV1</accession>
<dbReference type="InterPro" id="IPR029071">
    <property type="entry name" value="Ubiquitin-like_domsf"/>
</dbReference>
<dbReference type="SMART" id="SM00213">
    <property type="entry name" value="UBQ"/>
    <property type="match status" value="1"/>
</dbReference>
<dbReference type="SMART" id="SM00184">
    <property type="entry name" value="RING"/>
    <property type="match status" value="1"/>
</dbReference>
<keyword evidence="1" id="KW-0863">Zinc-finger</keyword>
<dbReference type="PROSITE" id="PS50053">
    <property type="entry name" value="UBIQUITIN_2"/>
    <property type="match status" value="1"/>
</dbReference>
<keyword evidence="5" id="KW-1185">Reference proteome</keyword>
<dbReference type="InterPro" id="IPR000626">
    <property type="entry name" value="Ubiquitin-like_dom"/>
</dbReference>
<evidence type="ECO:0000259" key="3">
    <source>
        <dbReference type="PROSITE" id="PS50089"/>
    </source>
</evidence>
<comment type="caution">
    <text evidence="4">The sequence shown here is derived from an EMBL/GenBank/DDBJ whole genome shotgun (WGS) entry which is preliminary data.</text>
</comment>
<dbReference type="Gene3D" id="3.10.20.90">
    <property type="entry name" value="Phosphatidylinositol 3-kinase Catalytic Subunit, Chain A, domain 1"/>
    <property type="match status" value="1"/>
</dbReference>
<keyword evidence="1" id="KW-0862">Zinc</keyword>
<gene>
    <name evidence="4" type="ORF">EC957_006081</name>
</gene>
<dbReference type="AlphaFoldDB" id="A0A9P6EZV1"/>
<dbReference type="PRINTS" id="PR00348">
    <property type="entry name" value="UBIQUITIN"/>
</dbReference>
<reference evidence="4" key="1">
    <citation type="journal article" date="2020" name="Fungal Divers.">
        <title>Resolving the Mortierellaceae phylogeny through synthesis of multi-gene phylogenetics and phylogenomics.</title>
        <authorList>
            <person name="Vandepol N."/>
            <person name="Liber J."/>
            <person name="Desiro A."/>
            <person name="Na H."/>
            <person name="Kennedy M."/>
            <person name="Barry K."/>
            <person name="Grigoriev I.V."/>
            <person name="Miller A.N."/>
            <person name="O'Donnell K."/>
            <person name="Stajich J.E."/>
            <person name="Bonito G."/>
        </authorList>
    </citation>
    <scope>NUCLEOTIDE SEQUENCE</scope>
    <source>
        <strain evidence="4">NRRL 2591</strain>
    </source>
</reference>
<dbReference type="InterPro" id="IPR013083">
    <property type="entry name" value="Znf_RING/FYVE/PHD"/>
</dbReference>
<protein>
    <recommendedName>
        <fullName evidence="6">Ubiquitin</fullName>
    </recommendedName>
</protein>
<evidence type="ECO:0008006" key="6">
    <source>
        <dbReference type="Google" id="ProtNLM"/>
    </source>
</evidence>
<dbReference type="PANTHER" id="PTHR10666">
    <property type="entry name" value="UBIQUITIN"/>
    <property type="match status" value="1"/>
</dbReference>
<dbReference type="InterPro" id="IPR001841">
    <property type="entry name" value="Znf_RING"/>
</dbReference>
<dbReference type="SUPFAM" id="SSF54236">
    <property type="entry name" value="Ubiquitin-like"/>
    <property type="match status" value="1"/>
</dbReference>
<evidence type="ECO:0000313" key="4">
    <source>
        <dbReference type="EMBL" id="KAF9538865.1"/>
    </source>
</evidence>
<name>A0A9P6EZV1_9FUNG</name>
<sequence>MPNTLDIIAAFGGPDITIRVAFTRNEPISILLNRIQDAQPNDGIPIIRHDLFINGVHIKDTTKSLAHYRVLGRTLTFRDVKASPPNQNTFSVKVTTPTGTRISLTCAASMLVQNVKDMIQAQEGISVEKQTLLHGARQIEDFRDLKFYGITEPSSLQLLMPLLANHSGIVFTDGPDGSFGPRKIQFSPNAPRGRVATPGLNVECQCACTTTHNVIVQKCLGTFEVDNPRLTCPNCGQTNKITPIAFGFFKCQYRLHGILRIGGRQNTTAWAEATADDCYVLMLTAHENIACFRQLVIETTCVGQLDACTACLHPLKLSETLPCGHRFHLGCKKQWKGVCPNCQYNVVLWSDAAPSMHTRV</sequence>
<dbReference type="SUPFAM" id="SSF57850">
    <property type="entry name" value="RING/U-box"/>
    <property type="match status" value="1"/>
</dbReference>
<dbReference type="EMBL" id="JAAAXW010000279">
    <property type="protein sequence ID" value="KAF9538865.1"/>
    <property type="molecule type" value="Genomic_DNA"/>
</dbReference>
<evidence type="ECO:0000256" key="1">
    <source>
        <dbReference type="PROSITE-ProRule" id="PRU00175"/>
    </source>
</evidence>
<dbReference type="Pfam" id="PF00240">
    <property type="entry name" value="ubiquitin"/>
    <property type="match status" value="1"/>
</dbReference>
<dbReference type="Gene3D" id="3.30.40.10">
    <property type="entry name" value="Zinc/RING finger domain, C3HC4 (zinc finger)"/>
    <property type="match status" value="1"/>
</dbReference>
<feature type="domain" description="Ubiquitin-like" evidence="2">
    <location>
        <begin position="90"/>
        <end position="160"/>
    </location>
</feature>
<proteinExistence type="predicted"/>